<dbReference type="EMBL" id="ALWB01000047">
    <property type="protein sequence ID" value="ELS33351.1"/>
    <property type="molecule type" value="Genomic_DNA"/>
</dbReference>
<dbReference type="GO" id="GO:0016829">
    <property type="term" value="F:lyase activity"/>
    <property type="evidence" value="ECO:0007669"/>
    <property type="project" value="UniProtKB-KW"/>
</dbReference>
<gene>
    <name evidence="12" type="ORF">Pse7429DRAFT_2350</name>
</gene>
<evidence type="ECO:0000313" key="12">
    <source>
        <dbReference type="EMBL" id="ELS33351.1"/>
    </source>
</evidence>
<evidence type="ECO:0000256" key="11">
    <source>
        <dbReference type="RuleBase" id="RU003657"/>
    </source>
</evidence>
<dbReference type="GO" id="GO:0000107">
    <property type="term" value="F:imidazoleglycerol-phosphate synthase activity"/>
    <property type="evidence" value="ECO:0007669"/>
    <property type="project" value="InterPro"/>
</dbReference>
<dbReference type="Proteomes" id="UP000011201">
    <property type="component" value="Unassembled WGS sequence"/>
</dbReference>
<comment type="catalytic activity">
    <reaction evidence="10">
        <text>5-[(5-phospho-1-deoxy-D-ribulos-1-ylimino)methylamino]-1-(5-phospho-beta-D-ribosyl)imidazole-4-carboxamide + L-glutamine = D-erythro-1-(imidazol-4-yl)glycerol 3-phosphate + 5-amino-1-(5-phospho-beta-D-ribosyl)imidazole-4-carboxamide + L-glutamate + H(+)</text>
        <dbReference type="Rhea" id="RHEA:24793"/>
        <dbReference type="ChEBI" id="CHEBI:15378"/>
        <dbReference type="ChEBI" id="CHEBI:29985"/>
        <dbReference type="ChEBI" id="CHEBI:58278"/>
        <dbReference type="ChEBI" id="CHEBI:58359"/>
        <dbReference type="ChEBI" id="CHEBI:58475"/>
        <dbReference type="ChEBI" id="CHEBI:58525"/>
        <dbReference type="EC" id="4.3.2.10"/>
    </reaction>
</comment>
<evidence type="ECO:0000313" key="13">
    <source>
        <dbReference type="Proteomes" id="UP000011201"/>
    </source>
</evidence>
<keyword evidence="7" id="KW-0456">Lyase</keyword>
<evidence type="ECO:0000256" key="6">
    <source>
        <dbReference type="ARBA" id="ARBA00023102"/>
    </source>
</evidence>
<evidence type="ECO:0000256" key="8">
    <source>
        <dbReference type="ARBA" id="ARBA00025475"/>
    </source>
</evidence>
<comment type="subunit">
    <text evidence="3">Heterodimer of HisH and HisF.</text>
</comment>
<proteinExistence type="inferred from homology"/>
<evidence type="ECO:0000256" key="4">
    <source>
        <dbReference type="ARBA" id="ARBA00012809"/>
    </source>
</evidence>
<dbReference type="Pfam" id="PF00977">
    <property type="entry name" value="His_biosynth"/>
    <property type="match status" value="1"/>
</dbReference>
<accession>L8N0W1</accession>
<keyword evidence="5 11" id="KW-0028">Amino-acid biosynthesis</keyword>
<evidence type="ECO:0000256" key="1">
    <source>
        <dbReference type="ARBA" id="ARBA00005091"/>
    </source>
</evidence>
<evidence type="ECO:0000256" key="7">
    <source>
        <dbReference type="ARBA" id="ARBA00023239"/>
    </source>
</evidence>
<comment type="pathway">
    <text evidence="1">Amino-acid biosynthesis; L-histidine biosynthesis; L-histidine from 5-phospho-alpha-D-ribose 1-diphosphate: step 5/9.</text>
</comment>
<keyword evidence="6 11" id="KW-0368">Histidine biosynthesis</keyword>
<comment type="similarity">
    <text evidence="2 11">Belongs to the HisA/HisF family.</text>
</comment>
<dbReference type="PANTHER" id="PTHR21235">
    <property type="entry name" value="IMIDAZOLE GLYCEROL PHOSPHATE SYNTHASE SUBUNIT HISF/H IGP SYNTHASE SUBUNIT HISF/H"/>
    <property type="match status" value="1"/>
</dbReference>
<sequence length="263" mass="29127">MLKKRLIPKFLIRYQKLGSKIKPVLITTRSFCDEFTVGDPVSQAKIYEAQFADELIVLNIDSHPIASDELRLNLVERIADEVFMPLTVGGGVRTMEDFQLLLERGADKISINTIMFEDITLISKSAYRYGSQCVVASVDFRTDHSGEAYIVRDRAKIDTNIKLIDWVQKIVASGAGEILLTDVDRDGSGNGLNWTVCKMIASSVTVPVIISGGCGLAEHFVDGFQKGLAEGVAAGTFFCFRDQNLLQTRSQIWNAGIPIRMET</sequence>
<evidence type="ECO:0000256" key="3">
    <source>
        <dbReference type="ARBA" id="ARBA00011152"/>
    </source>
</evidence>
<dbReference type="InterPro" id="IPR013785">
    <property type="entry name" value="Aldolase_TIM"/>
</dbReference>
<protein>
    <recommendedName>
        <fullName evidence="4">imidazole glycerol-phosphate synthase</fullName>
        <ecNumber evidence="4">4.3.2.10</ecNumber>
    </recommendedName>
    <alternativeName>
        <fullName evidence="9">IGP synthase cyclase subunit</fullName>
    </alternativeName>
</protein>
<dbReference type="SUPFAM" id="SSF51366">
    <property type="entry name" value="Ribulose-phoshate binding barrel"/>
    <property type="match status" value="1"/>
</dbReference>
<name>L8N0W1_9CYAN</name>
<dbReference type="AlphaFoldDB" id="L8N0W1"/>
<comment type="function">
    <text evidence="8">IGPS catalyzes the conversion of PRFAR and glutamine to IGP, AICAR and glutamate. The HisF subunit catalyzes the cyclization activity that produces IGP and AICAR from PRFAR using the ammonia provided by the HisH subunit.</text>
</comment>
<dbReference type="UniPathway" id="UPA00031">
    <property type="reaction ID" value="UER00010"/>
</dbReference>
<evidence type="ECO:0000256" key="9">
    <source>
        <dbReference type="ARBA" id="ARBA00030264"/>
    </source>
</evidence>
<evidence type="ECO:0000256" key="10">
    <source>
        <dbReference type="ARBA" id="ARBA00047838"/>
    </source>
</evidence>
<dbReference type="InterPro" id="IPR004651">
    <property type="entry name" value="HisF"/>
</dbReference>
<comment type="caution">
    <text evidence="12">The sequence shown here is derived from an EMBL/GenBank/DDBJ whole genome shotgun (WGS) entry which is preliminary data.</text>
</comment>
<keyword evidence="13" id="KW-1185">Reference proteome</keyword>
<dbReference type="PATRIC" id="fig|927668.3.peg.1763"/>
<dbReference type="Gene3D" id="3.20.20.70">
    <property type="entry name" value="Aldolase class I"/>
    <property type="match status" value="1"/>
</dbReference>
<reference evidence="12 13" key="1">
    <citation type="journal article" date="2013" name="Proc. Natl. Acad. Sci. U.S.A.">
        <title>Improving the coverage of the cyanobacterial phylum using diversity-driven genome sequencing.</title>
        <authorList>
            <person name="Shih P.M."/>
            <person name="Wu D."/>
            <person name="Latifi A."/>
            <person name="Axen S.D."/>
            <person name="Fewer D.P."/>
            <person name="Talla E."/>
            <person name="Calteau A."/>
            <person name="Cai F."/>
            <person name="Tandeau de Marsac N."/>
            <person name="Rippka R."/>
            <person name="Herdman M."/>
            <person name="Sivonen K."/>
            <person name="Coursin T."/>
            <person name="Laurent T."/>
            <person name="Goodwin L."/>
            <person name="Nolan M."/>
            <person name="Davenport K.W."/>
            <person name="Han C.S."/>
            <person name="Rubin E.M."/>
            <person name="Eisen J.A."/>
            <person name="Woyke T."/>
            <person name="Gugger M."/>
            <person name="Kerfeld C.A."/>
        </authorList>
    </citation>
    <scope>NUCLEOTIDE SEQUENCE [LARGE SCALE GENOMIC DNA]</scope>
    <source>
        <strain evidence="12 13">PCC 7429</strain>
    </source>
</reference>
<dbReference type="OrthoDB" id="702at2"/>
<dbReference type="CDD" id="cd04731">
    <property type="entry name" value="HisF"/>
    <property type="match status" value="1"/>
</dbReference>
<evidence type="ECO:0000256" key="2">
    <source>
        <dbReference type="ARBA" id="ARBA00009667"/>
    </source>
</evidence>
<dbReference type="EC" id="4.3.2.10" evidence="4"/>
<dbReference type="PANTHER" id="PTHR21235:SF2">
    <property type="entry name" value="IMIDAZOLE GLYCEROL PHOSPHATE SYNTHASE HISHF"/>
    <property type="match status" value="1"/>
</dbReference>
<dbReference type="InterPro" id="IPR011060">
    <property type="entry name" value="RibuloseP-bd_barrel"/>
</dbReference>
<organism evidence="12 13">
    <name type="scientific">Pseudanabaena biceps PCC 7429</name>
    <dbReference type="NCBI Taxonomy" id="927668"/>
    <lineage>
        <taxon>Bacteria</taxon>
        <taxon>Bacillati</taxon>
        <taxon>Cyanobacteriota</taxon>
        <taxon>Cyanophyceae</taxon>
        <taxon>Pseudanabaenales</taxon>
        <taxon>Pseudanabaenaceae</taxon>
        <taxon>Pseudanabaena</taxon>
    </lineage>
</organism>
<dbReference type="InterPro" id="IPR006062">
    <property type="entry name" value="His_biosynth"/>
</dbReference>
<evidence type="ECO:0000256" key="5">
    <source>
        <dbReference type="ARBA" id="ARBA00022605"/>
    </source>
</evidence>
<dbReference type="GO" id="GO:0000105">
    <property type="term" value="P:L-histidine biosynthetic process"/>
    <property type="evidence" value="ECO:0007669"/>
    <property type="project" value="UniProtKB-UniPathway"/>
</dbReference>
<dbReference type="InterPro" id="IPR050064">
    <property type="entry name" value="IGPS_HisA/HisF"/>
</dbReference>